<reference evidence="2 3" key="1">
    <citation type="journal article" date="2024" name="Nat. Commun.">
        <title>Phylogenomics reveals the evolutionary origins of lichenization in chlorophyte algae.</title>
        <authorList>
            <person name="Puginier C."/>
            <person name="Libourel C."/>
            <person name="Otte J."/>
            <person name="Skaloud P."/>
            <person name="Haon M."/>
            <person name="Grisel S."/>
            <person name="Petersen M."/>
            <person name="Berrin J.G."/>
            <person name="Delaux P.M."/>
            <person name="Dal Grande F."/>
            <person name="Keller J."/>
        </authorList>
    </citation>
    <scope>NUCLEOTIDE SEQUENCE [LARGE SCALE GENOMIC DNA]</scope>
    <source>
        <strain evidence="2 3">SAG 2043</strain>
    </source>
</reference>
<organism evidence="2 3">
    <name type="scientific">[Myrmecia] bisecta</name>
    <dbReference type="NCBI Taxonomy" id="41462"/>
    <lineage>
        <taxon>Eukaryota</taxon>
        <taxon>Viridiplantae</taxon>
        <taxon>Chlorophyta</taxon>
        <taxon>core chlorophytes</taxon>
        <taxon>Trebouxiophyceae</taxon>
        <taxon>Trebouxiales</taxon>
        <taxon>Trebouxiaceae</taxon>
        <taxon>Myrmecia</taxon>
    </lineage>
</organism>
<protein>
    <submittedName>
        <fullName evidence="2">Uncharacterized protein</fullName>
    </submittedName>
</protein>
<gene>
    <name evidence="2" type="ORF">WJX72_008144</name>
</gene>
<name>A0AAW1PXB8_9CHLO</name>
<evidence type="ECO:0000313" key="2">
    <source>
        <dbReference type="EMBL" id="KAK9813052.1"/>
    </source>
</evidence>
<feature type="compositionally biased region" description="Low complexity" evidence="1">
    <location>
        <begin position="155"/>
        <end position="166"/>
    </location>
</feature>
<sequence length="306" mass="32833">MYNMGSFQQCKSLRRAASQAGRATQRGWHARAGSQVALEGLPGEDVSHVPVQLFWHASECAPAANHVLPEMRLPWSAVPLLAKEEPGFPGPEGEFQKDMPPRRDVPPQKPNGKAKSPDLPHPDGNKSDYSTPGTNPDLPDHPKKEYTPPQKKKPPQNASAQASAAPLKPFKTSNGLVGLCLGEAYALDEVHFIVSNAINEALHAARSELRAVHGMAEAQQAAAQDDEDERGGSGTVHPHLPGPDHHGTPHDAPKASREEDKDKKPAGPDSQGKRKQRKKSGKDEQLPHIAPETGLPKDVNPGDAGS</sequence>
<dbReference type="EMBL" id="JALJOR010000008">
    <property type="protein sequence ID" value="KAK9813052.1"/>
    <property type="molecule type" value="Genomic_DNA"/>
</dbReference>
<accession>A0AAW1PXB8</accession>
<evidence type="ECO:0000313" key="3">
    <source>
        <dbReference type="Proteomes" id="UP001489004"/>
    </source>
</evidence>
<evidence type="ECO:0000256" key="1">
    <source>
        <dbReference type="SAM" id="MobiDB-lite"/>
    </source>
</evidence>
<dbReference type="Proteomes" id="UP001489004">
    <property type="component" value="Unassembled WGS sequence"/>
</dbReference>
<feature type="compositionally biased region" description="Basic and acidic residues" evidence="1">
    <location>
        <begin position="115"/>
        <end position="126"/>
    </location>
</feature>
<feature type="region of interest" description="Disordered" evidence="1">
    <location>
        <begin position="213"/>
        <end position="306"/>
    </location>
</feature>
<proteinExistence type="predicted"/>
<comment type="caution">
    <text evidence="2">The sequence shown here is derived from an EMBL/GenBank/DDBJ whole genome shotgun (WGS) entry which is preliminary data.</text>
</comment>
<feature type="compositionally biased region" description="Basic and acidic residues" evidence="1">
    <location>
        <begin position="94"/>
        <end position="106"/>
    </location>
</feature>
<feature type="compositionally biased region" description="Basic and acidic residues" evidence="1">
    <location>
        <begin position="242"/>
        <end position="266"/>
    </location>
</feature>
<feature type="region of interest" description="Disordered" evidence="1">
    <location>
        <begin position="84"/>
        <end position="171"/>
    </location>
</feature>
<keyword evidence="3" id="KW-1185">Reference proteome</keyword>
<dbReference type="AlphaFoldDB" id="A0AAW1PXB8"/>